<comment type="similarity">
    <text evidence="1 5">Belongs to the CDC6/cdc18 family.</text>
</comment>
<evidence type="ECO:0000259" key="7">
    <source>
        <dbReference type="SMART" id="SM01074"/>
    </source>
</evidence>
<dbReference type="Gene3D" id="1.10.8.60">
    <property type="match status" value="1"/>
</dbReference>
<dbReference type="InterPro" id="IPR050311">
    <property type="entry name" value="ORC1/CDC6"/>
</dbReference>
<evidence type="ECO:0000256" key="5">
    <source>
        <dbReference type="PIRNR" id="PIRNR001767"/>
    </source>
</evidence>
<dbReference type="EMBL" id="CP000584">
    <property type="protein sequence ID" value="ABO95462.1"/>
    <property type="molecule type" value="Genomic_DNA"/>
</dbReference>
<evidence type="ECO:0000313" key="8">
    <source>
        <dbReference type="EMBL" id="ABO95462.1"/>
    </source>
</evidence>
<reference evidence="8 9" key="1">
    <citation type="journal article" date="2007" name="Proc. Natl. Acad. Sci. U.S.A.">
        <title>The tiny eukaryote Ostreococcus provides genomic insights into the paradox of plankton speciation.</title>
        <authorList>
            <person name="Palenik B."/>
            <person name="Grimwood J."/>
            <person name="Aerts A."/>
            <person name="Rouze P."/>
            <person name="Salamov A."/>
            <person name="Putnam N."/>
            <person name="Dupont C."/>
            <person name="Jorgensen R."/>
            <person name="Derelle E."/>
            <person name="Rombauts S."/>
            <person name="Zhou K."/>
            <person name="Otillar R."/>
            <person name="Merchant S.S."/>
            <person name="Podell S."/>
            <person name="Gaasterland T."/>
            <person name="Napoli C."/>
            <person name="Gendler K."/>
            <person name="Manuell A."/>
            <person name="Tai V."/>
            <person name="Vallon O."/>
            <person name="Piganeau G."/>
            <person name="Jancek S."/>
            <person name="Heijde M."/>
            <person name="Jabbari K."/>
            <person name="Bowler C."/>
            <person name="Lohr M."/>
            <person name="Robbens S."/>
            <person name="Werner G."/>
            <person name="Dubchak I."/>
            <person name="Pazour G.J."/>
            <person name="Ren Q."/>
            <person name="Paulsen I."/>
            <person name="Delwiche C."/>
            <person name="Schmutz J."/>
            <person name="Rokhsar D."/>
            <person name="Van de Peer Y."/>
            <person name="Moreau H."/>
            <person name="Grigoriev I.V."/>
        </authorList>
    </citation>
    <scope>NUCLEOTIDE SEQUENCE [LARGE SCALE GENOMIC DNA]</scope>
    <source>
        <strain evidence="8 9">CCE9901</strain>
    </source>
</reference>
<evidence type="ECO:0000256" key="3">
    <source>
        <dbReference type="ARBA" id="ARBA00022705"/>
    </source>
</evidence>
<evidence type="ECO:0000313" key="9">
    <source>
        <dbReference type="Proteomes" id="UP000001568"/>
    </source>
</evidence>
<organism evidence="8 9">
    <name type="scientific">Ostreococcus lucimarinus (strain CCE9901)</name>
    <dbReference type="NCBI Taxonomy" id="436017"/>
    <lineage>
        <taxon>Eukaryota</taxon>
        <taxon>Viridiplantae</taxon>
        <taxon>Chlorophyta</taxon>
        <taxon>Mamiellophyceae</taxon>
        <taxon>Mamiellales</taxon>
        <taxon>Bathycoccaceae</taxon>
        <taxon>Ostreococcus</taxon>
    </lineage>
</organism>
<dbReference type="GO" id="GO:0051301">
    <property type="term" value="P:cell division"/>
    <property type="evidence" value="ECO:0007669"/>
    <property type="project" value="UniProtKB-UniRule"/>
</dbReference>
<dbReference type="InterPro" id="IPR003593">
    <property type="entry name" value="AAA+_ATPase"/>
</dbReference>
<gene>
    <name evidence="8" type="ORF">OSTLU_37384</name>
</gene>
<dbReference type="AlphaFoldDB" id="A4RVM7"/>
<keyword evidence="3" id="KW-0235">DNA replication</keyword>
<dbReference type="STRING" id="436017.A4RVM7"/>
<evidence type="ECO:0000256" key="2">
    <source>
        <dbReference type="ARBA" id="ARBA00022618"/>
    </source>
</evidence>
<dbReference type="GO" id="GO:0003688">
    <property type="term" value="F:DNA replication origin binding"/>
    <property type="evidence" value="ECO:0007669"/>
    <property type="project" value="TreeGrafter"/>
</dbReference>
<dbReference type="PIRSF" id="PIRSF001767">
    <property type="entry name" value="Cdc6"/>
    <property type="match status" value="1"/>
</dbReference>
<dbReference type="CDD" id="cd08768">
    <property type="entry name" value="Cdc6_C"/>
    <property type="match status" value="1"/>
</dbReference>
<keyword evidence="2" id="KW-0132">Cell division</keyword>
<proteinExistence type="inferred from homology"/>
<dbReference type="HOGENOM" id="CLU_012774_4_2_1"/>
<feature type="domain" description="Cdc6 C-terminal" evidence="7">
    <location>
        <begin position="348"/>
        <end position="428"/>
    </location>
</feature>
<dbReference type="KEGG" id="olu:OSTLU_37384"/>
<dbReference type="Proteomes" id="UP000001568">
    <property type="component" value="Chromosome 4"/>
</dbReference>
<dbReference type="Gene3D" id="1.10.10.10">
    <property type="entry name" value="Winged helix-like DNA-binding domain superfamily/Winged helix DNA-binding domain"/>
    <property type="match status" value="1"/>
</dbReference>
<dbReference type="SUPFAM" id="SSF46785">
    <property type="entry name" value="Winged helix' DNA-binding domain"/>
    <property type="match status" value="1"/>
</dbReference>
<evidence type="ECO:0000259" key="6">
    <source>
        <dbReference type="SMART" id="SM00382"/>
    </source>
</evidence>
<feature type="domain" description="AAA+ ATPase" evidence="6">
    <location>
        <begin position="75"/>
        <end position="228"/>
    </location>
</feature>
<name>A4RVM7_OSTLU</name>
<dbReference type="Gene3D" id="3.40.50.300">
    <property type="entry name" value="P-loop containing nucleotide triphosphate hydrolases"/>
    <property type="match status" value="1"/>
</dbReference>
<keyword evidence="9" id="KW-1185">Reference proteome</keyword>
<dbReference type="PANTHER" id="PTHR10763:SF26">
    <property type="entry name" value="CELL DIVISION CONTROL PROTEIN 6 HOMOLOG"/>
    <property type="match status" value="1"/>
</dbReference>
<dbReference type="GO" id="GO:0033314">
    <property type="term" value="P:mitotic DNA replication checkpoint signaling"/>
    <property type="evidence" value="ECO:0007669"/>
    <property type="project" value="TreeGrafter"/>
</dbReference>
<dbReference type="InterPro" id="IPR036388">
    <property type="entry name" value="WH-like_DNA-bd_sf"/>
</dbReference>
<dbReference type="Gramene" id="ABO95462">
    <property type="protein sequence ID" value="ABO95462"/>
    <property type="gene ID" value="OSTLU_37384"/>
</dbReference>
<accession>A4RVM7</accession>
<dbReference type="InterPro" id="IPR016314">
    <property type="entry name" value="Cdc6/18"/>
</dbReference>
<sequence>MIAGTAAEIKLLPSTTEIDYDGAEDRPPFDPTDTSSVTTLKAAMHTSTAPDEVRCREDERAKVIDLIQGCLRDHKPGSLYLAGLPGTGKTLTLKDVQRTTERWGIVGKTRPRVAFINCMSVHNAKDIFGVVLDQLGERVASEDRAPSVGSIEYSNIPEVVALRRVVTSMNGGMCIILLDEMDQLETRDQEVLYELFALPALKGSRCVLAGVSNAINLTDRVLPRLRARGCEPALVTFSAYDAKQLKVLLKQRLAALPFKAFEDSALELCSRKVGAATGDMRKALNVCATAVDICVQEATKISEDGSEAPASAKGTVKISHMARALSKTYASPVVDSIRALPQMQQMVLCSAIKLLSSTHAMETTLGALHDRYVITCKTAGVKDLSQGEFHNMCSALSDHCLVKIGNASNDRLRKLRLLATRDDVEFSLQGVNFFRNLLGINE</sequence>
<protein>
    <recommendedName>
        <fullName evidence="5">Cell division control protein</fullName>
    </recommendedName>
</protein>
<dbReference type="eggNOG" id="KOG2227">
    <property type="taxonomic scope" value="Eukaryota"/>
</dbReference>
<evidence type="ECO:0000256" key="4">
    <source>
        <dbReference type="ARBA" id="ARBA00023306"/>
    </source>
</evidence>
<dbReference type="InterPro" id="IPR049945">
    <property type="entry name" value="AAA_22"/>
</dbReference>
<dbReference type="PANTHER" id="PTHR10763">
    <property type="entry name" value="CELL DIVISION CONTROL PROTEIN 6-RELATED"/>
    <property type="match status" value="1"/>
</dbReference>
<evidence type="ECO:0000256" key="1">
    <source>
        <dbReference type="ARBA" id="ARBA00006184"/>
    </source>
</evidence>
<dbReference type="RefSeq" id="XP_001417169.1">
    <property type="nucleotide sequence ID" value="XM_001417132.1"/>
</dbReference>
<dbReference type="SMART" id="SM00382">
    <property type="entry name" value="AAA"/>
    <property type="match status" value="1"/>
</dbReference>
<dbReference type="SUPFAM" id="SSF52540">
    <property type="entry name" value="P-loop containing nucleoside triphosphate hydrolases"/>
    <property type="match status" value="1"/>
</dbReference>
<dbReference type="OMA" id="WPTDEVY"/>
<dbReference type="InterPro" id="IPR027417">
    <property type="entry name" value="P-loop_NTPase"/>
</dbReference>
<dbReference type="OrthoDB" id="1926878at2759"/>
<dbReference type="GO" id="GO:0005634">
    <property type="term" value="C:nucleus"/>
    <property type="evidence" value="ECO:0007669"/>
    <property type="project" value="TreeGrafter"/>
</dbReference>
<dbReference type="Pfam" id="PF09079">
    <property type="entry name" value="WHD_Cdc6"/>
    <property type="match status" value="1"/>
</dbReference>
<dbReference type="Pfam" id="PF13401">
    <property type="entry name" value="AAA_22"/>
    <property type="match status" value="1"/>
</dbReference>
<dbReference type="GeneID" id="5001603"/>
<dbReference type="InterPro" id="IPR015163">
    <property type="entry name" value="Cdc6_C"/>
</dbReference>
<keyword evidence="4" id="KW-0131">Cell cycle</keyword>
<dbReference type="GO" id="GO:0006270">
    <property type="term" value="P:DNA replication initiation"/>
    <property type="evidence" value="ECO:0007669"/>
    <property type="project" value="UniProtKB-UniRule"/>
</dbReference>
<dbReference type="InterPro" id="IPR036390">
    <property type="entry name" value="WH_DNA-bd_sf"/>
</dbReference>
<dbReference type="SMART" id="SM01074">
    <property type="entry name" value="Cdc6_C"/>
    <property type="match status" value="1"/>
</dbReference>